<evidence type="ECO:0000259" key="1">
    <source>
        <dbReference type="Pfam" id="PF14683"/>
    </source>
</evidence>
<dbReference type="EMBL" id="RSDW01000001">
    <property type="protein sequence ID" value="RSL19008.1"/>
    <property type="molecule type" value="Genomic_DNA"/>
</dbReference>
<feature type="domain" description="Rhamnogalacturonan lyase" evidence="1">
    <location>
        <begin position="38"/>
        <end position="203"/>
    </location>
</feature>
<protein>
    <submittedName>
        <fullName evidence="2">Polysaccharide lyase family 4-like protein</fullName>
    </submittedName>
</protein>
<name>A0A3R9QDE9_9BACT</name>
<evidence type="ECO:0000313" key="3">
    <source>
        <dbReference type="Proteomes" id="UP000269669"/>
    </source>
</evidence>
<dbReference type="PROSITE" id="PS51257">
    <property type="entry name" value="PROKAR_LIPOPROTEIN"/>
    <property type="match status" value="1"/>
</dbReference>
<keyword evidence="2" id="KW-0456">Lyase</keyword>
<dbReference type="Pfam" id="PF14683">
    <property type="entry name" value="CBM-like"/>
    <property type="match status" value="1"/>
</dbReference>
<reference evidence="2 3" key="1">
    <citation type="submission" date="2018-12" db="EMBL/GenBank/DDBJ databases">
        <title>Sequencing of bacterial isolates from soil warming experiment in Harvard Forest, Massachusetts, USA.</title>
        <authorList>
            <person name="Deangelis K."/>
        </authorList>
    </citation>
    <scope>NUCLEOTIDE SEQUENCE [LARGE SCALE GENOMIC DNA]</scope>
    <source>
        <strain evidence="2 3">EB153</strain>
    </source>
</reference>
<keyword evidence="3" id="KW-1185">Reference proteome</keyword>
<dbReference type="GO" id="GO:0016829">
    <property type="term" value="F:lyase activity"/>
    <property type="evidence" value="ECO:0007669"/>
    <property type="project" value="UniProtKB-KW"/>
</dbReference>
<gene>
    <name evidence="2" type="ORF">EDE15_4620</name>
</gene>
<comment type="caution">
    <text evidence="2">The sequence shown here is derived from an EMBL/GenBank/DDBJ whole genome shotgun (WGS) entry which is preliminary data.</text>
</comment>
<dbReference type="Proteomes" id="UP000269669">
    <property type="component" value="Unassembled WGS sequence"/>
</dbReference>
<accession>A0A3R9QDE9</accession>
<dbReference type="InterPro" id="IPR008979">
    <property type="entry name" value="Galactose-bd-like_sf"/>
</dbReference>
<dbReference type="InterPro" id="IPR029411">
    <property type="entry name" value="RG-lyase_III"/>
</dbReference>
<sequence>MTVSWGRTIAFVLATGTPLCTALYGLQSATQGCSGNCVFRVGVFDGSSAEFVQGQPNGEVRYLSGQSIAARDWYAFQPAALSKHVAKPDQGTASPRTIQFHLKGDLSRAYRLKVALLFEDPSVPAMRLTINDKTGMYYPEPRLDSRLGDIAGAHDTVYSNAAISFAFPGYFLHQGLNTITFQAVEMADEAVPEAGFRYDAIELDPVGAGSTPLNSSTRIKPTVFFTKQRGGLSELVNVTPRARRTAKSVGNRIPYATSNRG</sequence>
<dbReference type="Gene3D" id="2.60.120.260">
    <property type="entry name" value="Galactose-binding domain-like"/>
    <property type="match status" value="1"/>
</dbReference>
<evidence type="ECO:0000313" key="2">
    <source>
        <dbReference type="EMBL" id="RSL19008.1"/>
    </source>
</evidence>
<dbReference type="SUPFAM" id="SSF49785">
    <property type="entry name" value="Galactose-binding domain-like"/>
    <property type="match status" value="1"/>
</dbReference>
<organism evidence="2 3">
    <name type="scientific">Edaphobacter aggregans</name>
    <dbReference type="NCBI Taxonomy" id="570835"/>
    <lineage>
        <taxon>Bacteria</taxon>
        <taxon>Pseudomonadati</taxon>
        <taxon>Acidobacteriota</taxon>
        <taxon>Terriglobia</taxon>
        <taxon>Terriglobales</taxon>
        <taxon>Acidobacteriaceae</taxon>
        <taxon>Edaphobacter</taxon>
    </lineage>
</organism>
<proteinExistence type="predicted"/>
<dbReference type="AlphaFoldDB" id="A0A3R9QDE9"/>